<sequence>MDKILNIYRDFFYFKVCDVQQCCAKSHFKSKLQCCTFGLPCDLYTCCVSNGGL</sequence>
<organism evidence="1 2">
    <name type="scientific">Meloidogyne enterolobii</name>
    <name type="common">Root-knot nematode worm</name>
    <name type="synonym">Meloidogyne mayaguensis</name>
    <dbReference type="NCBI Taxonomy" id="390850"/>
    <lineage>
        <taxon>Eukaryota</taxon>
        <taxon>Metazoa</taxon>
        <taxon>Ecdysozoa</taxon>
        <taxon>Nematoda</taxon>
        <taxon>Chromadorea</taxon>
        <taxon>Rhabditida</taxon>
        <taxon>Tylenchina</taxon>
        <taxon>Tylenchomorpha</taxon>
        <taxon>Tylenchoidea</taxon>
        <taxon>Meloidogynidae</taxon>
        <taxon>Meloidogyninae</taxon>
        <taxon>Meloidogyne</taxon>
    </lineage>
</organism>
<gene>
    <name evidence="1" type="ORF">MENTE1834_LOCUS27185</name>
</gene>
<evidence type="ECO:0000313" key="1">
    <source>
        <dbReference type="EMBL" id="CAK5080035.1"/>
    </source>
</evidence>
<keyword evidence="2" id="KW-1185">Reference proteome</keyword>
<protein>
    <submittedName>
        <fullName evidence="1">Uncharacterized protein</fullName>
    </submittedName>
</protein>
<proteinExistence type="predicted"/>
<dbReference type="Proteomes" id="UP001497535">
    <property type="component" value="Unassembled WGS sequence"/>
</dbReference>
<reference evidence="1" key="1">
    <citation type="submission" date="2023-11" db="EMBL/GenBank/DDBJ databases">
        <authorList>
            <person name="Poullet M."/>
        </authorList>
    </citation>
    <scope>NUCLEOTIDE SEQUENCE</scope>
    <source>
        <strain evidence="1">E1834</strain>
    </source>
</reference>
<comment type="caution">
    <text evidence="1">The sequence shown here is derived from an EMBL/GenBank/DDBJ whole genome shotgun (WGS) entry which is preliminary data.</text>
</comment>
<dbReference type="EMBL" id="CAVMJV010000040">
    <property type="protein sequence ID" value="CAK5080035.1"/>
    <property type="molecule type" value="Genomic_DNA"/>
</dbReference>
<accession>A0ACB0ZPT4</accession>
<name>A0ACB0ZPT4_MELEN</name>
<evidence type="ECO:0000313" key="2">
    <source>
        <dbReference type="Proteomes" id="UP001497535"/>
    </source>
</evidence>